<evidence type="ECO:0000313" key="3">
    <source>
        <dbReference type="Proteomes" id="UP000030748"/>
    </source>
</evidence>
<feature type="region of interest" description="Disordered" evidence="1">
    <location>
        <begin position="1"/>
        <end position="23"/>
    </location>
</feature>
<name>A0A022RHY8_ERYGU</name>
<dbReference type="Proteomes" id="UP000030748">
    <property type="component" value="Unassembled WGS sequence"/>
</dbReference>
<evidence type="ECO:0000256" key="1">
    <source>
        <dbReference type="SAM" id="MobiDB-lite"/>
    </source>
</evidence>
<feature type="region of interest" description="Disordered" evidence="1">
    <location>
        <begin position="292"/>
        <end position="354"/>
    </location>
</feature>
<dbReference type="AlphaFoldDB" id="A0A022RHY8"/>
<dbReference type="STRING" id="4155.A0A022RHY8"/>
<organism evidence="2 3">
    <name type="scientific">Erythranthe guttata</name>
    <name type="common">Yellow monkey flower</name>
    <name type="synonym">Mimulus guttatus</name>
    <dbReference type="NCBI Taxonomy" id="4155"/>
    <lineage>
        <taxon>Eukaryota</taxon>
        <taxon>Viridiplantae</taxon>
        <taxon>Streptophyta</taxon>
        <taxon>Embryophyta</taxon>
        <taxon>Tracheophyta</taxon>
        <taxon>Spermatophyta</taxon>
        <taxon>Magnoliopsida</taxon>
        <taxon>eudicotyledons</taxon>
        <taxon>Gunneridae</taxon>
        <taxon>Pentapetalae</taxon>
        <taxon>asterids</taxon>
        <taxon>lamiids</taxon>
        <taxon>Lamiales</taxon>
        <taxon>Phrymaceae</taxon>
        <taxon>Erythranthe</taxon>
    </lineage>
</organism>
<keyword evidence="3" id="KW-1185">Reference proteome</keyword>
<dbReference type="EMBL" id="KI630433">
    <property type="protein sequence ID" value="EYU40007.1"/>
    <property type="molecule type" value="Genomic_DNA"/>
</dbReference>
<reference evidence="2 3" key="1">
    <citation type="journal article" date="2013" name="Proc. Natl. Acad. Sci. U.S.A.">
        <title>Fine-scale variation in meiotic recombination in Mimulus inferred from population shotgun sequencing.</title>
        <authorList>
            <person name="Hellsten U."/>
            <person name="Wright K.M."/>
            <person name="Jenkins J."/>
            <person name="Shu S."/>
            <person name="Yuan Y."/>
            <person name="Wessler S.R."/>
            <person name="Schmutz J."/>
            <person name="Willis J.H."/>
            <person name="Rokhsar D.S."/>
        </authorList>
    </citation>
    <scope>NUCLEOTIDE SEQUENCE [LARGE SCALE GENOMIC DNA]</scope>
    <source>
        <strain evidence="3">cv. DUN x IM62</strain>
    </source>
</reference>
<feature type="compositionally biased region" description="Polar residues" evidence="1">
    <location>
        <begin position="496"/>
        <end position="510"/>
    </location>
</feature>
<feature type="compositionally biased region" description="Basic and acidic residues" evidence="1">
    <location>
        <begin position="682"/>
        <end position="702"/>
    </location>
</feature>
<evidence type="ECO:0008006" key="4">
    <source>
        <dbReference type="Google" id="ProtNLM"/>
    </source>
</evidence>
<evidence type="ECO:0000313" key="2">
    <source>
        <dbReference type="EMBL" id="EYU40007.1"/>
    </source>
</evidence>
<feature type="compositionally biased region" description="Acidic residues" evidence="1">
    <location>
        <begin position="638"/>
        <end position="650"/>
    </location>
</feature>
<feature type="compositionally biased region" description="Polar residues" evidence="1">
    <location>
        <begin position="298"/>
        <end position="310"/>
    </location>
</feature>
<feature type="region of interest" description="Disordered" evidence="1">
    <location>
        <begin position="679"/>
        <end position="729"/>
    </location>
</feature>
<feature type="region of interest" description="Disordered" evidence="1">
    <location>
        <begin position="484"/>
        <end position="510"/>
    </location>
</feature>
<accession>A0A022RHY8</accession>
<feature type="compositionally biased region" description="Polar residues" evidence="1">
    <location>
        <begin position="623"/>
        <end position="634"/>
    </location>
</feature>
<gene>
    <name evidence="2" type="ORF">MIMGU_mgv1a001517mg</name>
</gene>
<protein>
    <recommendedName>
        <fullName evidence="4">Elongin A binding-protein 1 domain-containing protein</fullName>
    </recommendedName>
</protein>
<sequence>MPNLEALPGDRNSVEPNSVHQEMELSLSPISTLPAELKKIADDALRTAPRHINNKTIEIDASVDLGLDLPMDSDTPAKSISKKENSISDIMDIVKGTDRKKRNSSDVTPKEGESGLRLKKIVRRAGEDKDSLELVQELRKKIREAVRNKSSKEIGQELFDPKLLDAFRAALAGSVPENRKQPLDVRAKKSLLQKGKIRENLTKKIYGNGGKRQRAWTRECEVEFWKHRCTKASKPEKVQTLKSVLDLLRDNSDSTKKAPRVEEEAKGSVLSRLYLADASVFPRKNDIKPVANLEQNKESCSTGKSPTPLTVDQPDRNPLQHRGLSQVIAPPLDSKETKKSSKGKVAVTSALKPSEKGDKKKWALELLARKTAASGKNMQEKEEDSTILKGNYTLLAQLPKEMRPVLAPSRHNKIPMSVRQAQLYRLTEHFLKKANMSLVSRAAETELAVADAVNIEKGIADRSNSKLVYANLCSQELLRRPDNVNSERATEEEIHCSTSERLSEETNNSSLKDLSVDEALRKAGLVSDSPPSSPDRFQTDLINEDEPDSVLEVDSNQELDIYGDFEYNLEDDDFIGAGSLNISNLQPEQPKIKLLFSSIKAEEPNVEALEGLSDPLEFRNKTNDGGSTVDSVNSPIDKDDEPSLAECEDDAECEELYGPEKEPLIKKYPEIAISIAPVEQAASKESHGENGDCGPHETEKNNTFESKQSKNATKKEKKSSKQSEQNNSVVMKKVEAYVKEHIRPLCKSGVITVEQYRWAVNKTTEKVMKYHSKEKNANFLIKEGEKVKKLAEQYVEAAQDKTGT</sequence>
<dbReference type="eggNOG" id="KOG4430">
    <property type="taxonomic scope" value="Eukaryota"/>
</dbReference>
<proteinExistence type="predicted"/>
<feature type="region of interest" description="Disordered" evidence="1">
    <location>
        <begin position="619"/>
        <end position="650"/>
    </location>
</feature>